<dbReference type="Pfam" id="PF06287">
    <property type="entry name" value="DUF1039"/>
    <property type="match status" value="1"/>
</dbReference>
<proteinExistence type="predicted"/>
<dbReference type="InterPro" id="IPR010437">
    <property type="entry name" value="T3SS_SsaH/EsaH"/>
</dbReference>
<dbReference type="NCBIfam" id="TIGR02498">
    <property type="entry name" value="type_III_ssaH"/>
    <property type="match status" value="1"/>
</dbReference>
<reference evidence="1 2" key="1">
    <citation type="journal article" date="2012" name="PLoS ONE">
        <title>Edwardsiella comparative phylogenomics reveal the new intra/inter-species taxonomic relationships, virulence evolution and niche adaptation mechanisms.</title>
        <authorList>
            <person name="Yang M."/>
            <person name="Lv Y."/>
            <person name="Xiao J."/>
            <person name="Wu H."/>
            <person name="Zheng H."/>
            <person name="Liu Q."/>
            <person name="Zhang Y."/>
            <person name="Wang Q."/>
        </authorList>
    </citation>
    <scope>NUCLEOTIDE SEQUENCE [LARGE SCALE GENOMIC DNA]</scope>
    <source>
        <strain evidence="2">080813</strain>
    </source>
</reference>
<dbReference type="EMBL" id="CP006664">
    <property type="protein sequence ID" value="AIJ07830.1"/>
    <property type="molecule type" value="Genomic_DNA"/>
</dbReference>
<evidence type="ECO:0000313" key="1">
    <source>
        <dbReference type="EMBL" id="AIJ07830.1"/>
    </source>
</evidence>
<sequence>MLDGAQRMTANQILIFSAIAAVNHNLRHDAVAMLSALEYVIPNKKDLAQIECIILFGLNREDEARQRVSAYADDEISQSLLKICQSGSH</sequence>
<dbReference type="KEGG" id="ete:ETEE_1376"/>
<evidence type="ECO:0000313" key="2">
    <source>
        <dbReference type="Proteomes" id="UP000028681"/>
    </source>
</evidence>
<dbReference type="HOGENOM" id="CLU_175673_0_0_6"/>
<accession>A0A076LH19</accession>
<dbReference type="AlphaFoldDB" id="A0A076LH19"/>
<name>A0A076LH19_9GAMM</name>
<protein>
    <submittedName>
        <fullName evidence="1">Type III secretion protein SsaH</fullName>
    </submittedName>
</protein>
<dbReference type="RefSeq" id="WP_049648759.1">
    <property type="nucleotide sequence ID" value="NZ_CP006664.1"/>
</dbReference>
<dbReference type="GeneID" id="33939003"/>
<gene>
    <name evidence="1" type="primary">ssaH</name>
    <name evidence="1" type="ORF">ETEE_1376</name>
</gene>
<dbReference type="Proteomes" id="UP000028681">
    <property type="component" value="Chromosome"/>
</dbReference>
<organism evidence="1 2">
    <name type="scientific">Edwardsiella anguillarum ET080813</name>
    <dbReference type="NCBI Taxonomy" id="667120"/>
    <lineage>
        <taxon>Bacteria</taxon>
        <taxon>Pseudomonadati</taxon>
        <taxon>Pseudomonadota</taxon>
        <taxon>Gammaproteobacteria</taxon>
        <taxon>Enterobacterales</taxon>
        <taxon>Hafniaceae</taxon>
        <taxon>Edwardsiella</taxon>
    </lineage>
</organism>